<dbReference type="EMBL" id="CALNXI010001953">
    <property type="protein sequence ID" value="CAH3180306.1"/>
    <property type="molecule type" value="Genomic_DNA"/>
</dbReference>
<protein>
    <submittedName>
        <fullName evidence="2">Uncharacterized protein</fullName>
    </submittedName>
</protein>
<dbReference type="Proteomes" id="UP001159427">
    <property type="component" value="Unassembled WGS sequence"/>
</dbReference>
<sequence>SIPFRSEKSSRVPAVLNAISSDLQPISDQLYRQTCKLTHQTSPSNLTPDHTTTSEYHNRPSSDPPNQTIRTDHHSMNGEQESRPIKPDNYDDDDDGDDDDRLYYDVCVTPEAVSNPQSLKPPIYQPNEIAEHVTLQDLSFTEEIASGVSSVGG</sequence>
<feature type="region of interest" description="Disordered" evidence="1">
    <location>
        <begin position="34"/>
        <end position="104"/>
    </location>
</feature>
<feature type="compositionally biased region" description="Polar residues" evidence="1">
    <location>
        <begin position="34"/>
        <end position="69"/>
    </location>
</feature>
<feature type="compositionally biased region" description="Acidic residues" evidence="1">
    <location>
        <begin position="90"/>
        <end position="100"/>
    </location>
</feature>
<comment type="caution">
    <text evidence="2">The sequence shown here is derived from an EMBL/GenBank/DDBJ whole genome shotgun (WGS) entry which is preliminary data.</text>
</comment>
<feature type="compositionally biased region" description="Basic and acidic residues" evidence="1">
    <location>
        <begin position="70"/>
        <end position="89"/>
    </location>
</feature>
<accession>A0ABN8RLN1</accession>
<reference evidence="2 3" key="1">
    <citation type="submission" date="2022-05" db="EMBL/GenBank/DDBJ databases">
        <authorList>
            <consortium name="Genoscope - CEA"/>
            <person name="William W."/>
        </authorList>
    </citation>
    <scope>NUCLEOTIDE SEQUENCE [LARGE SCALE GENOMIC DNA]</scope>
</reference>
<feature type="non-terminal residue" evidence="2">
    <location>
        <position position="1"/>
    </location>
</feature>
<evidence type="ECO:0000256" key="1">
    <source>
        <dbReference type="SAM" id="MobiDB-lite"/>
    </source>
</evidence>
<evidence type="ECO:0000313" key="2">
    <source>
        <dbReference type="EMBL" id="CAH3180306.1"/>
    </source>
</evidence>
<proteinExistence type="predicted"/>
<organism evidence="2 3">
    <name type="scientific">Porites evermanni</name>
    <dbReference type="NCBI Taxonomy" id="104178"/>
    <lineage>
        <taxon>Eukaryota</taxon>
        <taxon>Metazoa</taxon>
        <taxon>Cnidaria</taxon>
        <taxon>Anthozoa</taxon>
        <taxon>Hexacorallia</taxon>
        <taxon>Scleractinia</taxon>
        <taxon>Fungiina</taxon>
        <taxon>Poritidae</taxon>
        <taxon>Porites</taxon>
    </lineage>
</organism>
<name>A0ABN8RLN1_9CNID</name>
<gene>
    <name evidence="2" type="ORF">PEVE_00012858</name>
</gene>
<keyword evidence="3" id="KW-1185">Reference proteome</keyword>
<evidence type="ECO:0000313" key="3">
    <source>
        <dbReference type="Proteomes" id="UP001159427"/>
    </source>
</evidence>